<dbReference type="Pfam" id="PF18480">
    <property type="entry name" value="DUF5615"/>
    <property type="match status" value="1"/>
</dbReference>
<reference evidence="2" key="1">
    <citation type="submission" date="2019-02" db="EMBL/GenBank/DDBJ databases">
        <authorList>
            <person name="Gruber-Vodicka R. H."/>
            <person name="Seah K. B. B."/>
        </authorList>
    </citation>
    <scope>NUCLEOTIDE SEQUENCE</scope>
    <source>
        <strain evidence="2">BECK_DK161</strain>
        <strain evidence="3">BECK_DK47</strain>
    </source>
</reference>
<dbReference type="InterPro" id="IPR041049">
    <property type="entry name" value="DUF5615"/>
</dbReference>
<protein>
    <recommendedName>
        <fullName evidence="1">DUF5615 domain-containing protein</fullName>
    </recommendedName>
</protein>
<proteinExistence type="predicted"/>
<feature type="domain" description="DUF5615" evidence="1">
    <location>
        <begin position="1"/>
        <end position="75"/>
    </location>
</feature>
<organism evidence="2">
    <name type="scientific">Candidatus Kentrum sp. DK</name>
    <dbReference type="NCBI Taxonomy" id="2126562"/>
    <lineage>
        <taxon>Bacteria</taxon>
        <taxon>Pseudomonadati</taxon>
        <taxon>Pseudomonadota</taxon>
        <taxon>Gammaproteobacteria</taxon>
        <taxon>Candidatus Kentrum</taxon>
    </lineage>
</organism>
<accession>A0A450S194</accession>
<evidence type="ECO:0000313" key="3">
    <source>
        <dbReference type="EMBL" id="VFJ67132.1"/>
    </source>
</evidence>
<gene>
    <name evidence="3" type="ORF">BECKDK2373B_GA0170837_11853</name>
    <name evidence="2" type="ORF">BECKDK2373C_GA0170839_10116</name>
</gene>
<evidence type="ECO:0000313" key="2">
    <source>
        <dbReference type="EMBL" id="VFJ45412.1"/>
    </source>
</evidence>
<dbReference type="AlphaFoldDB" id="A0A450S194"/>
<name>A0A450S194_9GAMM</name>
<sequence length="101" mass="11906">MSDDEIIRKAFPEEWILITNDKDFGEKIYRENHPHHGVILLRLQNERPISKIHAVERLLEKYQDQLTNNFIVVTETLIRFGRSPVFHETTMDISHHSQAGT</sequence>
<dbReference type="EMBL" id="CAADEX010000185">
    <property type="protein sequence ID" value="VFJ67132.1"/>
    <property type="molecule type" value="Genomic_DNA"/>
</dbReference>
<evidence type="ECO:0000259" key="1">
    <source>
        <dbReference type="Pfam" id="PF18480"/>
    </source>
</evidence>
<dbReference type="EMBL" id="CAADEY010000011">
    <property type="protein sequence ID" value="VFJ45412.1"/>
    <property type="molecule type" value="Genomic_DNA"/>
</dbReference>